<sequence>MEVQRKKPSFLTSSEYWSPKLDGGCRGSPIVVTTTNYSPDVSSLTESGSDNYFISTSEVDVLFRNGVDEYIDDDELIEDPSEYGANSAWYPYAFRTLTEADGETQVLSRSEYMKKRKPEIERHDIWTEAWRILEIYKKHGLIDSSDPRQLTVENIRWMFIQIDRMYKTPKIPLPDVFTRTLQQLVALPRMLKNALLRGKVPGQPKVTPTGDVNKNKRDIVHGSSTVVNGNNTMVNANGFSGNMVNGDTMVNMINWDNVKMQRNIAGIKVLFHFPTMQKPQIQLMAKLMHALKNMEHVVLESPTGTGKTAAILAGVFSWMFQDHIQQQTALMVENNPSIDKDTHATNNQSPAVKEKRRRTKHKVIYLTRTHAQIKQVMQAIKTSGFHPRSCSIASRLQLCIYKPSRNESDPAHDVELEVDNQQNRVNGQCRKLVANADKARIMSQGTCSMMQSHRKRDGMCQYYLNMGSKTHAVETALKVLSRTDGTWDIEDLIRYGTEGGSKVSLQCGCGSNETQLPQKKKTKQKDDLGTTGDIRQYLMPKTTGQEAEPASGICPYYAAKGIAHVSEFVVCPYNYILDVHNIVKGVAISQKAAKVIMTDARFDDVRQEIMEIMNEKTNLSGSSTNQIFGNMNDVVLVFDEGHNVEGACLEEASRDIKFELIKRFVVWMEKMRRELVPAAGGVILPDGDESKNRDKFRLQVDKMFTRLIRFLDNLVKQLYAFVSDVEWSQKLKLHHTHGERIFYSWDTYDKAEDPLGGSMKFIETFGLDIAEVYVMYCTIIQLRTFMRTMRLHGERSVEEYLFQLENMLATMVMLCHRPECYNVLILVSGTRSYTLGLWLMDPSAMFSELAANARNIVIASGTLAPIPAMVDSLGPDFERRLNGNILSTTQQLEQGQLALYTITHFTRAKTDEVRCDFANQKDERFQTQLGHSIVRLLEVMPGGTLIFFTSKAILTSCIEHWKETLYRDPTAAGGPPYTIYDRISMLKDRKVYQEPNEAAEFQKLLKNLHTLDKFVMFAVCRSHSSEGMNLKLSSLIMVGLPYPSTIAPRVDIARRYNKASGQKYNWYLRETFRAVNQAIGRCIRNKKDRGVIALMDTRYNRDQAYLPSWINPYKRPHSNVEDVRHDIHTNFRF</sequence>
<dbReference type="GO" id="GO:0046872">
    <property type="term" value="F:metal ion binding"/>
    <property type="evidence" value="ECO:0007669"/>
    <property type="project" value="UniProtKB-KW"/>
</dbReference>
<keyword evidence="12" id="KW-1185">Reference proteome</keyword>
<dbReference type="GO" id="GO:0005634">
    <property type="term" value="C:nucleus"/>
    <property type="evidence" value="ECO:0007669"/>
    <property type="project" value="TreeGrafter"/>
</dbReference>
<dbReference type="InterPro" id="IPR014013">
    <property type="entry name" value="Helic_SF1/SF2_ATP-bd_DinG/Rad3"/>
</dbReference>
<dbReference type="GO" id="GO:0006289">
    <property type="term" value="P:nucleotide-excision repair"/>
    <property type="evidence" value="ECO:0007669"/>
    <property type="project" value="TreeGrafter"/>
</dbReference>
<dbReference type="GO" id="GO:0003677">
    <property type="term" value="F:DNA binding"/>
    <property type="evidence" value="ECO:0007669"/>
    <property type="project" value="InterPro"/>
</dbReference>
<evidence type="ECO:0000256" key="3">
    <source>
        <dbReference type="ARBA" id="ARBA00022801"/>
    </source>
</evidence>
<dbReference type="PANTHER" id="PTHR11472:SF47">
    <property type="entry name" value="FANCONI ANEMIA GROUP J PROTEIN"/>
    <property type="match status" value="1"/>
</dbReference>
<keyword evidence="6" id="KW-0408">Iron</keyword>
<gene>
    <name evidence="11" type="ORF">BaOVIS_006440</name>
</gene>
<dbReference type="OrthoDB" id="19182at2759"/>
<dbReference type="PANTHER" id="PTHR11472">
    <property type="entry name" value="DNA REPAIR DEAD HELICASE RAD3/XP-D SUBFAMILY MEMBER"/>
    <property type="match status" value="1"/>
</dbReference>
<keyword evidence="4 11" id="KW-0347">Helicase</keyword>
<dbReference type="InterPro" id="IPR006555">
    <property type="entry name" value="ATP-dep_Helicase_C"/>
</dbReference>
<feature type="region of interest" description="Disordered" evidence="9">
    <location>
        <begin position="337"/>
        <end position="358"/>
    </location>
</feature>
<dbReference type="Pfam" id="PF06733">
    <property type="entry name" value="DEAD_2"/>
    <property type="match status" value="1"/>
</dbReference>
<dbReference type="SMART" id="SM00488">
    <property type="entry name" value="DEXDc2"/>
    <property type="match status" value="1"/>
</dbReference>
<evidence type="ECO:0000256" key="8">
    <source>
        <dbReference type="ARBA" id="ARBA00023235"/>
    </source>
</evidence>
<keyword evidence="7" id="KW-0411">Iron-sulfur</keyword>
<reference evidence="11" key="1">
    <citation type="submission" date="2019-12" db="EMBL/GenBank/DDBJ databases">
        <title>Genome sequence of Babesia ovis.</title>
        <authorList>
            <person name="Yamagishi J."/>
            <person name="Sevinc F."/>
            <person name="Xuan X."/>
        </authorList>
    </citation>
    <scope>NUCLEOTIDE SEQUENCE</scope>
    <source>
        <strain evidence="11">Selcuk</strain>
    </source>
</reference>
<evidence type="ECO:0000256" key="2">
    <source>
        <dbReference type="ARBA" id="ARBA00022741"/>
    </source>
</evidence>
<dbReference type="GO" id="GO:0051536">
    <property type="term" value="F:iron-sulfur cluster binding"/>
    <property type="evidence" value="ECO:0007669"/>
    <property type="project" value="UniProtKB-KW"/>
</dbReference>
<dbReference type="InterPro" id="IPR027417">
    <property type="entry name" value="P-loop_NTPase"/>
</dbReference>
<dbReference type="InterPro" id="IPR006554">
    <property type="entry name" value="Helicase-like_DEXD_c2"/>
</dbReference>
<dbReference type="EMBL" id="BLIY01000006">
    <property type="protein sequence ID" value="GFE53240.1"/>
    <property type="molecule type" value="Genomic_DNA"/>
</dbReference>
<keyword evidence="8" id="KW-0413">Isomerase</keyword>
<keyword evidence="2" id="KW-0547">Nucleotide-binding</keyword>
<evidence type="ECO:0000256" key="9">
    <source>
        <dbReference type="SAM" id="MobiDB-lite"/>
    </source>
</evidence>
<evidence type="ECO:0000256" key="4">
    <source>
        <dbReference type="ARBA" id="ARBA00022806"/>
    </source>
</evidence>
<dbReference type="Proteomes" id="UP001057455">
    <property type="component" value="Unassembled WGS sequence"/>
</dbReference>
<evidence type="ECO:0000256" key="1">
    <source>
        <dbReference type="ARBA" id="ARBA00022723"/>
    </source>
</evidence>
<dbReference type="InterPro" id="IPR045028">
    <property type="entry name" value="DinG/Rad3-like"/>
</dbReference>
<dbReference type="AlphaFoldDB" id="A0A9W5T9C0"/>
<evidence type="ECO:0000259" key="10">
    <source>
        <dbReference type="PROSITE" id="PS51193"/>
    </source>
</evidence>
<accession>A0A9W5T9C0</accession>
<proteinExistence type="predicted"/>
<dbReference type="Pfam" id="PF13307">
    <property type="entry name" value="Helicase_C_2"/>
    <property type="match status" value="1"/>
</dbReference>
<evidence type="ECO:0000313" key="11">
    <source>
        <dbReference type="EMBL" id="GFE53240.1"/>
    </source>
</evidence>
<keyword evidence="1" id="KW-0479">Metal-binding</keyword>
<name>A0A9W5T9C0_BABOV</name>
<dbReference type="SUPFAM" id="SSF52540">
    <property type="entry name" value="P-loop containing nucleoside triphosphate hydrolases"/>
    <property type="match status" value="2"/>
</dbReference>
<dbReference type="Gene3D" id="3.40.50.300">
    <property type="entry name" value="P-loop containing nucleotide triphosphate hydrolases"/>
    <property type="match status" value="2"/>
</dbReference>
<organism evidence="11 12">
    <name type="scientific">Babesia ovis</name>
    <dbReference type="NCBI Taxonomy" id="5869"/>
    <lineage>
        <taxon>Eukaryota</taxon>
        <taxon>Sar</taxon>
        <taxon>Alveolata</taxon>
        <taxon>Apicomplexa</taxon>
        <taxon>Aconoidasida</taxon>
        <taxon>Piroplasmida</taxon>
        <taxon>Babesiidae</taxon>
        <taxon>Babesia</taxon>
    </lineage>
</organism>
<dbReference type="PROSITE" id="PS51193">
    <property type="entry name" value="HELICASE_ATP_BIND_2"/>
    <property type="match status" value="1"/>
</dbReference>
<evidence type="ECO:0000256" key="5">
    <source>
        <dbReference type="ARBA" id="ARBA00022840"/>
    </source>
</evidence>
<dbReference type="GO" id="GO:0016818">
    <property type="term" value="F:hydrolase activity, acting on acid anhydrides, in phosphorus-containing anhydrides"/>
    <property type="evidence" value="ECO:0007669"/>
    <property type="project" value="InterPro"/>
</dbReference>
<dbReference type="GO" id="GO:0003678">
    <property type="term" value="F:DNA helicase activity"/>
    <property type="evidence" value="ECO:0007669"/>
    <property type="project" value="InterPro"/>
</dbReference>
<protein>
    <submittedName>
        <fullName evidence="11">Regulator of telomere elongation helicase 1</fullName>
    </submittedName>
</protein>
<comment type="caution">
    <text evidence="11">The sequence shown here is derived from an EMBL/GenBank/DDBJ whole genome shotgun (WGS) entry which is preliminary data.</text>
</comment>
<evidence type="ECO:0000313" key="12">
    <source>
        <dbReference type="Proteomes" id="UP001057455"/>
    </source>
</evidence>
<dbReference type="GO" id="GO:1990918">
    <property type="term" value="P:double-strand break repair involved in meiotic recombination"/>
    <property type="evidence" value="ECO:0007669"/>
    <property type="project" value="TreeGrafter"/>
</dbReference>
<keyword evidence="5" id="KW-0067">ATP-binding</keyword>
<evidence type="ECO:0000256" key="7">
    <source>
        <dbReference type="ARBA" id="ARBA00023014"/>
    </source>
</evidence>
<evidence type="ECO:0000256" key="6">
    <source>
        <dbReference type="ARBA" id="ARBA00023004"/>
    </source>
</evidence>
<dbReference type="SMART" id="SM00491">
    <property type="entry name" value="HELICc2"/>
    <property type="match status" value="1"/>
</dbReference>
<dbReference type="GO" id="GO:0005524">
    <property type="term" value="F:ATP binding"/>
    <property type="evidence" value="ECO:0007669"/>
    <property type="project" value="UniProtKB-KW"/>
</dbReference>
<keyword evidence="3" id="KW-0378">Hydrolase</keyword>
<dbReference type="InterPro" id="IPR010614">
    <property type="entry name" value="RAD3-like_helicase_DEAD"/>
</dbReference>
<feature type="domain" description="Helicase ATP-binding" evidence="10">
    <location>
        <begin position="266"/>
        <end position="714"/>
    </location>
</feature>